<dbReference type="Proteomes" id="UP000011841">
    <property type="component" value="Chromosome"/>
</dbReference>
<dbReference type="RefSeq" id="WP_015669092.1">
    <property type="nucleotide sequence ID" value="NC_020453.1"/>
</dbReference>
<dbReference type="KEGG" id="aol:S58_60310"/>
<proteinExistence type="predicted"/>
<dbReference type="STRING" id="1245469.S58_60310"/>
<dbReference type="GeneID" id="301821280"/>
<sequence length="54" mass="5929">MQVTLGVLAGAITRVEERRRWRIGAAEWTIVAHMDTDPSCGVLSLGEHPGRAAW</sequence>
<evidence type="ECO:0000313" key="2">
    <source>
        <dbReference type="Proteomes" id="UP000011841"/>
    </source>
</evidence>
<dbReference type="HOGENOM" id="CLU_3041028_0_0_5"/>
<keyword evidence="2" id="KW-1185">Reference proteome</keyword>
<evidence type="ECO:0000313" key="1">
    <source>
        <dbReference type="EMBL" id="BAM92007.1"/>
    </source>
</evidence>
<accession>M4ZDV5</accession>
<dbReference type="EMBL" id="AP012603">
    <property type="protein sequence ID" value="BAM92007.1"/>
    <property type="molecule type" value="Genomic_DNA"/>
</dbReference>
<reference evidence="1 2" key="1">
    <citation type="journal article" date="2013" name="Appl. Environ. Microbiol.">
        <title>Genome analysis suggests that the soil oligotrophic bacterium Agromonas oligotrophica (Bradyrhizobium oligotrophicum) is a nitrogen-fixing symbiont of Aeschynomene indica.</title>
        <authorList>
            <person name="Okubo T."/>
            <person name="Fukushima S."/>
            <person name="Itakura M."/>
            <person name="Oshima K."/>
            <person name="Longtonglang A."/>
            <person name="Teaumroong N."/>
            <person name="Mitsui H."/>
            <person name="Hattori M."/>
            <person name="Hattori R."/>
            <person name="Hattori T."/>
            <person name="Minamisawa K."/>
        </authorList>
    </citation>
    <scope>NUCLEOTIDE SEQUENCE [LARGE SCALE GENOMIC DNA]</scope>
    <source>
        <strain evidence="1 2">S58</strain>
    </source>
</reference>
<gene>
    <name evidence="1" type="ORF">S58_60310</name>
</gene>
<name>M4ZDV5_9BRAD</name>
<protein>
    <submittedName>
        <fullName evidence="1">Uncharacterized protein</fullName>
    </submittedName>
</protein>
<dbReference type="PATRIC" id="fig|1245469.3.peg.6166"/>
<dbReference type="AlphaFoldDB" id="M4ZDV5"/>
<organism evidence="1 2">
    <name type="scientific">Bradyrhizobium oligotrophicum S58</name>
    <dbReference type="NCBI Taxonomy" id="1245469"/>
    <lineage>
        <taxon>Bacteria</taxon>
        <taxon>Pseudomonadati</taxon>
        <taxon>Pseudomonadota</taxon>
        <taxon>Alphaproteobacteria</taxon>
        <taxon>Hyphomicrobiales</taxon>
        <taxon>Nitrobacteraceae</taxon>
        <taxon>Bradyrhizobium</taxon>
    </lineage>
</organism>